<dbReference type="EMBL" id="ML002844">
    <property type="protein sequence ID" value="RKP35541.1"/>
    <property type="molecule type" value="Genomic_DNA"/>
</dbReference>
<reference evidence="3" key="1">
    <citation type="journal article" date="2018" name="Nat. Microbiol.">
        <title>Leveraging single-cell genomics to expand the fungal tree of life.</title>
        <authorList>
            <person name="Ahrendt S.R."/>
            <person name="Quandt C.A."/>
            <person name="Ciobanu D."/>
            <person name="Clum A."/>
            <person name="Salamov A."/>
            <person name="Andreopoulos B."/>
            <person name="Cheng J.F."/>
            <person name="Woyke T."/>
            <person name="Pelin A."/>
            <person name="Henrissat B."/>
            <person name="Reynolds N.K."/>
            <person name="Benny G.L."/>
            <person name="Smith M.E."/>
            <person name="James T.Y."/>
            <person name="Grigoriev I.V."/>
        </authorList>
    </citation>
    <scope>NUCLEOTIDE SEQUENCE [LARGE SCALE GENOMIC DNA]</scope>
    <source>
        <strain evidence="3">RSA 468</strain>
    </source>
</reference>
<keyword evidence="3" id="KW-1185">Reference proteome</keyword>
<dbReference type="Proteomes" id="UP000268162">
    <property type="component" value="Unassembled WGS sequence"/>
</dbReference>
<feature type="signal peptide" evidence="1">
    <location>
        <begin position="1"/>
        <end position="21"/>
    </location>
</feature>
<organism evidence="2 3">
    <name type="scientific">Dimargaris cristalligena</name>
    <dbReference type="NCBI Taxonomy" id="215637"/>
    <lineage>
        <taxon>Eukaryota</taxon>
        <taxon>Fungi</taxon>
        <taxon>Fungi incertae sedis</taxon>
        <taxon>Zoopagomycota</taxon>
        <taxon>Kickxellomycotina</taxon>
        <taxon>Dimargaritomycetes</taxon>
        <taxon>Dimargaritales</taxon>
        <taxon>Dimargaritaceae</taxon>
        <taxon>Dimargaris</taxon>
    </lineage>
</organism>
<accession>A0A4P9ZRY9</accession>
<evidence type="ECO:0000256" key="1">
    <source>
        <dbReference type="SAM" id="SignalP"/>
    </source>
</evidence>
<name>A0A4P9ZRY9_9FUNG</name>
<evidence type="ECO:0000313" key="2">
    <source>
        <dbReference type="EMBL" id="RKP35541.1"/>
    </source>
</evidence>
<keyword evidence="1" id="KW-0732">Signal</keyword>
<gene>
    <name evidence="2" type="ORF">BJ085DRAFT_37645</name>
</gene>
<protein>
    <submittedName>
        <fullName evidence="2">Uncharacterized protein</fullName>
    </submittedName>
</protein>
<feature type="chain" id="PRO_5020732694" evidence="1">
    <location>
        <begin position="22"/>
        <end position="63"/>
    </location>
</feature>
<dbReference type="AlphaFoldDB" id="A0A4P9ZRY9"/>
<evidence type="ECO:0000313" key="3">
    <source>
        <dbReference type="Proteomes" id="UP000268162"/>
    </source>
</evidence>
<sequence>MNYTISLVLALALATTMVASAATPITHTALAKCVSELLQTEPIVPEEAPVTHFGRPNRLVGAD</sequence>
<proteinExistence type="predicted"/>